<dbReference type="Proteomes" id="UP000004699">
    <property type="component" value="Unassembled WGS sequence"/>
</dbReference>
<name>B8KSJ5_9GAMM</name>
<reference evidence="2" key="1">
    <citation type="journal article" date="2013" name="BMC Microbiol.">
        <title>Taxonomy and evolution of bacteriochlorophyll a-containing members of the OM60/NOR5 clade of marine gammaproteobacteria: description of Luminiphilus syltensis gen. nov., sp. nov., reclassification of Haliea rubra as Pseudohaliea rubra gen. nov., comb. nov., and emendation of Chromatocurvus halotolerans.</title>
        <authorList>
            <person name="Spring S."/>
            <person name="Riedel T."/>
            <person name="Sproer C."/>
            <person name="Yan S."/>
            <person name="Harder J."/>
            <person name="Fuchs B.M."/>
        </authorList>
    </citation>
    <scope>NUCLEOTIDE SEQUENCE [LARGE SCALE GENOMIC DNA]</scope>
    <source>
        <strain evidence="2">NOR51-B</strain>
    </source>
</reference>
<dbReference type="AlphaFoldDB" id="B8KSJ5"/>
<gene>
    <name evidence="1" type="ORF">NOR51B_1883</name>
</gene>
<accession>B8KSJ5</accession>
<evidence type="ECO:0000313" key="1">
    <source>
        <dbReference type="EMBL" id="EED35935.1"/>
    </source>
</evidence>
<evidence type="ECO:0000313" key="2">
    <source>
        <dbReference type="Proteomes" id="UP000004699"/>
    </source>
</evidence>
<sequence>MENDYPAETAFKADALTALHGAPITYRVALGPQQGRKVFTVQTLPACEEALFSLHAGVAARAQERGKV</sequence>
<keyword evidence="2" id="KW-1185">Reference proteome</keyword>
<organism evidence="1 2">
    <name type="scientific">Luminiphilus syltensis NOR5-1B</name>
    <dbReference type="NCBI Taxonomy" id="565045"/>
    <lineage>
        <taxon>Bacteria</taxon>
        <taxon>Pseudomonadati</taxon>
        <taxon>Pseudomonadota</taxon>
        <taxon>Gammaproteobacteria</taxon>
        <taxon>Cellvibrionales</taxon>
        <taxon>Halieaceae</taxon>
        <taxon>Luminiphilus</taxon>
    </lineage>
</organism>
<dbReference type="EMBL" id="DS999411">
    <property type="protein sequence ID" value="EED35935.1"/>
    <property type="molecule type" value="Genomic_DNA"/>
</dbReference>
<proteinExistence type="predicted"/>
<dbReference type="HOGENOM" id="CLU_2788949_0_0_6"/>
<protein>
    <submittedName>
        <fullName evidence="1">Uncharacterized protein</fullName>
    </submittedName>
</protein>